<dbReference type="RefSeq" id="WP_203195685.1">
    <property type="nucleotide sequence ID" value="NZ_CP063362.1"/>
</dbReference>
<evidence type="ECO:0000313" key="2">
    <source>
        <dbReference type="Proteomes" id="UP000596427"/>
    </source>
</evidence>
<keyword evidence="2" id="KW-1185">Reference proteome</keyword>
<evidence type="ECO:0000313" key="1">
    <source>
        <dbReference type="EMBL" id="QRG08772.1"/>
    </source>
</evidence>
<sequence>MTSETTRDACLRAYLELLAERPDARIALTDVAAHCAVSLAEMRASFASTGDLLAAFFRATDRHVLAEGGRMRRISPARGRRSACSRC</sequence>
<gene>
    <name evidence="1" type="ORF">EZH22_11095</name>
</gene>
<accession>A0A974PS38</accession>
<dbReference type="Gene3D" id="1.10.357.10">
    <property type="entry name" value="Tetracycline Repressor, domain 2"/>
    <property type="match status" value="1"/>
</dbReference>
<dbReference type="SUPFAM" id="SSF46689">
    <property type="entry name" value="Homeodomain-like"/>
    <property type="match status" value="1"/>
</dbReference>
<dbReference type="EMBL" id="CP063362">
    <property type="protein sequence ID" value="QRG08772.1"/>
    <property type="molecule type" value="Genomic_DNA"/>
</dbReference>
<proteinExistence type="predicted"/>
<dbReference type="KEGG" id="xdi:EZH22_11095"/>
<dbReference type="Proteomes" id="UP000596427">
    <property type="component" value="Chromosome"/>
</dbReference>
<organism evidence="1 2">
    <name type="scientific">Xanthobacter dioxanivorans</name>
    <dbReference type="NCBI Taxonomy" id="2528964"/>
    <lineage>
        <taxon>Bacteria</taxon>
        <taxon>Pseudomonadati</taxon>
        <taxon>Pseudomonadota</taxon>
        <taxon>Alphaproteobacteria</taxon>
        <taxon>Hyphomicrobiales</taxon>
        <taxon>Xanthobacteraceae</taxon>
        <taxon>Xanthobacter</taxon>
    </lineage>
</organism>
<dbReference type="AlphaFoldDB" id="A0A974PS38"/>
<dbReference type="InterPro" id="IPR009057">
    <property type="entry name" value="Homeodomain-like_sf"/>
</dbReference>
<name>A0A974PS38_9HYPH</name>
<reference evidence="1 2" key="1">
    <citation type="submission" date="2020-10" db="EMBL/GenBank/DDBJ databases">
        <title>Degradation of 1,4-Dioxane by Xanthobacter sp. YN2, via a Novel Group-2 Soluble Di-Iron Monooxygenase.</title>
        <authorList>
            <person name="Ma F."/>
            <person name="Wang Y."/>
            <person name="Yang J."/>
            <person name="Guo H."/>
            <person name="Su D."/>
            <person name="Yu L."/>
        </authorList>
    </citation>
    <scope>NUCLEOTIDE SEQUENCE [LARGE SCALE GENOMIC DNA]</scope>
    <source>
        <strain evidence="1 2">YN2</strain>
    </source>
</reference>
<protein>
    <submittedName>
        <fullName evidence="1">Uncharacterized protein</fullName>
    </submittedName>
</protein>